<reference evidence="2" key="1">
    <citation type="journal article" date="2020" name="Cell">
        <title>Large-Scale Comparative Analyses of Tick Genomes Elucidate Their Genetic Diversity and Vector Capacities.</title>
        <authorList>
            <consortium name="Tick Genome and Microbiome Consortium (TIGMIC)"/>
            <person name="Jia N."/>
            <person name="Wang J."/>
            <person name="Shi W."/>
            <person name="Du L."/>
            <person name="Sun Y."/>
            <person name="Zhan W."/>
            <person name="Jiang J.F."/>
            <person name="Wang Q."/>
            <person name="Zhang B."/>
            <person name="Ji P."/>
            <person name="Bell-Sakyi L."/>
            <person name="Cui X.M."/>
            <person name="Yuan T.T."/>
            <person name="Jiang B.G."/>
            <person name="Yang W.F."/>
            <person name="Lam T.T."/>
            <person name="Chang Q.C."/>
            <person name="Ding S.J."/>
            <person name="Wang X.J."/>
            <person name="Zhu J.G."/>
            <person name="Ruan X.D."/>
            <person name="Zhao L."/>
            <person name="Wei J.T."/>
            <person name="Ye R.Z."/>
            <person name="Que T.C."/>
            <person name="Du C.H."/>
            <person name="Zhou Y.H."/>
            <person name="Cheng J.X."/>
            <person name="Dai P.F."/>
            <person name="Guo W.B."/>
            <person name="Han X.H."/>
            <person name="Huang E.J."/>
            <person name="Li L.F."/>
            <person name="Wei W."/>
            <person name="Gao Y.C."/>
            <person name="Liu J.Z."/>
            <person name="Shao H.Z."/>
            <person name="Wang X."/>
            <person name="Wang C.C."/>
            <person name="Yang T.C."/>
            <person name="Huo Q.B."/>
            <person name="Li W."/>
            <person name="Chen H.Y."/>
            <person name="Chen S.E."/>
            <person name="Zhou L.G."/>
            <person name="Ni X.B."/>
            <person name="Tian J.H."/>
            <person name="Sheng Y."/>
            <person name="Liu T."/>
            <person name="Pan Y.S."/>
            <person name="Xia L.Y."/>
            <person name="Li J."/>
            <person name="Zhao F."/>
            <person name="Cao W.C."/>
        </authorList>
    </citation>
    <scope>NUCLEOTIDE SEQUENCE</scope>
    <source>
        <strain evidence="2">Rmic-2018</strain>
    </source>
</reference>
<name>A0A9J6DJ16_RHIMP</name>
<accession>A0A9J6DJ16</accession>
<feature type="compositionally biased region" description="Polar residues" evidence="1">
    <location>
        <begin position="38"/>
        <end position="50"/>
    </location>
</feature>
<protein>
    <submittedName>
        <fullName evidence="2">Uncharacterized protein</fullName>
    </submittedName>
</protein>
<dbReference type="EMBL" id="JABSTU010000009">
    <property type="protein sequence ID" value="KAH8022087.1"/>
    <property type="molecule type" value="Genomic_DNA"/>
</dbReference>
<feature type="region of interest" description="Disordered" evidence="1">
    <location>
        <begin position="37"/>
        <end position="69"/>
    </location>
</feature>
<dbReference type="AlphaFoldDB" id="A0A9J6DJ16"/>
<feature type="compositionally biased region" description="Basic residues" evidence="1">
    <location>
        <begin position="55"/>
        <end position="69"/>
    </location>
</feature>
<keyword evidence="3" id="KW-1185">Reference proteome</keyword>
<dbReference type="Proteomes" id="UP000821866">
    <property type="component" value="Chromosome 7"/>
</dbReference>
<sequence length="111" mass="12054">MVQDYAETTMNELLGWYGYEKVVDRRDTQGLNLGHFAASSSEDCSGQDSAGEQRPRHHKQRRSARLTPLHHQRLGTAVASSAASSDEALVIAAPQLGEPGTSPRDDGQCAF</sequence>
<comment type="caution">
    <text evidence="2">The sequence shown here is derived from an EMBL/GenBank/DDBJ whole genome shotgun (WGS) entry which is preliminary data.</text>
</comment>
<feature type="region of interest" description="Disordered" evidence="1">
    <location>
        <begin position="91"/>
        <end position="111"/>
    </location>
</feature>
<gene>
    <name evidence="2" type="ORF">HPB51_021810</name>
</gene>
<evidence type="ECO:0000256" key="1">
    <source>
        <dbReference type="SAM" id="MobiDB-lite"/>
    </source>
</evidence>
<proteinExistence type="predicted"/>
<organism evidence="2 3">
    <name type="scientific">Rhipicephalus microplus</name>
    <name type="common">Cattle tick</name>
    <name type="synonym">Boophilus microplus</name>
    <dbReference type="NCBI Taxonomy" id="6941"/>
    <lineage>
        <taxon>Eukaryota</taxon>
        <taxon>Metazoa</taxon>
        <taxon>Ecdysozoa</taxon>
        <taxon>Arthropoda</taxon>
        <taxon>Chelicerata</taxon>
        <taxon>Arachnida</taxon>
        <taxon>Acari</taxon>
        <taxon>Parasitiformes</taxon>
        <taxon>Ixodida</taxon>
        <taxon>Ixodoidea</taxon>
        <taxon>Ixodidae</taxon>
        <taxon>Rhipicephalinae</taxon>
        <taxon>Rhipicephalus</taxon>
        <taxon>Boophilus</taxon>
    </lineage>
</organism>
<evidence type="ECO:0000313" key="2">
    <source>
        <dbReference type="EMBL" id="KAH8022087.1"/>
    </source>
</evidence>
<dbReference type="VEuPathDB" id="VectorBase:LOC119174471"/>
<reference evidence="2" key="2">
    <citation type="submission" date="2021-09" db="EMBL/GenBank/DDBJ databases">
        <authorList>
            <person name="Jia N."/>
            <person name="Wang J."/>
            <person name="Shi W."/>
            <person name="Du L."/>
            <person name="Sun Y."/>
            <person name="Zhan W."/>
            <person name="Jiang J."/>
            <person name="Wang Q."/>
            <person name="Zhang B."/>
            <person name="Ji P."/>
            <person name="Sakyi L.B."/>
            <person name="Cui X."/>
            <person name="Yuan T."/>
            <person name="Jiang B."/>
            <person name="Yang W."/>
            <person name="Lam T.T.-Y."/>
            <person name="Chang Q."/>
            <person name="Ding S."/>
            <person name="Wang X."/>
            <person name="Zhu J."/>
            <person name="Ruan X."/>
            <person name="Zhao L."/>
            <person name="Wei J."/>
            <person name="Que T."/>
            <person name="Du C."/>
            <person name="Cheng J."/>
            <person name="Dai P."/>
            <person name="Han X."/>
            <person name="Huang E."/>
            <person name="Gao Y."/>
            <person name="Liu J."/>
            <person name="Shao H."/>
            <person name="Ye R."/>
            <person name="Li L."/>
            <person name="Wei W."/>
            <person name="Wang X."/>
            <person name="Wang C."/>
            <person name="Huo Q."/>
            <person name="Li W."/>
            <person name="Guo W."/>
            <person name="Chen H."/>
            <person name="Chen S."/>
            <person name="Zhou L."/>
            <person name="Zhou L."/>
            <person name="Ni X."/>
            <person name="Tian J."/>
            <person name="Zhou Y."/>
            <person name="Sheng Y."/>
            <person name="Liu T."/>
            <person name="Pan Y."/>
            <person name="Xia L."/>
            <person name="Li J."/>
            <person name="Zhao F."/>
            <person name="Cao W."/>
        </authorList>
    </citation>
    <scope>NUCLEOTIDE SEQUENCE</scope>
    <source>
        <strain evidence="2">Rmic-2018</strain>
        <tissue evidence="2">Larvae</tissue>
    </source>
</reference>
<evidence type="ECO:0000313" key="3">
    <source>
        <dbReference type="Proteomes" id="UP000821866"/>
    </source>
</evidence>